<gene>
    <name evidence="3" type="ORF">PPACK8108_LOCUS6215</name>
</gene>
<feature type="domain" description="MmgE/PrpD N-terminal" evidence="2">
    <location>
        <begin position="1"/>
        <end position="51"/>
    </location>
</feature>
<dbReference type="AlphaFoldDB" id="A0AAV0AQG6"/>
<keyword evidence="4" id="KW-1185">Reference proteome</keyword>
<evidence type="ECO:0000259" key="2">
    <source>
        <dbReference type="Pfam" id="PF03972"/>
    </source>
</evidence>
<dbReference type="InterPro" id="IPR042183">
    <property type="entry name" value="MmgE/PrpD_sf_1"/>
</dbReference>
<dbReference type="InterPro" id="IPR005656">
    <property type="entry name" value="MmgE_PrpD"/>
</dbReference>
<reference evidence="3" key="1">
    <citation type="submission" date="2022-06" db="EMBL/GenBank/DDBJ databases">
        <authorList>
            <consortium name="SYNGENTA / RWTH Aachen University"/>
        </authorList>
    </citation>
    <scope>NUCLEOTIDE SEQUENCE</scope>
</reference>
<protein>
    <recommendedName>
        <fullName evidence="2">MmgE/PrpD N-terminal domain-containing protein</fullName>
    </recommendedName>
</protein>
<comment type="similarity">
    <text evidence="1">Belongs to the PrpD family.</text>
</comment>
<evidence type="ECO:0000256" key="1">
    <source>
        <dbReference type="ARBA" id="ARBA00006174"/>
    </source>
</evidence>
<dbReference type="PANTHER" id="PTHR16943">
    <property type="entry name" value="2-METHYLCITRATE DEHYDRATASE-RELATED"/>
    <property type="match status" value="1"/>
</dbReference>
<name>A0AAV0AQG6_PHAPC</name>
<dbReference type="SUPFAM" id="SSF103378">
    <property type="entry name" value="2-methylcitrate dehydratase PrpD"/>
    <property type="match status" value="1"/>
</dbReference>
<organism evidence="3 4">
    <name type="scientific">Phakopsora pachyrhizi</name>
    <name type="common">Asian soybean rust disease fungus</name>
    <dbReference type="NCBI Taxonomy" id="170000"/>
    <lineage>
        <taxon>Eukaryota</taxon>
        <taxon>Fungi</taxon>
        <taxon>Dikarya</taxon>
        <taxon>Basidiomycota</taxon>
        <taxon>Pucciniomycotina</taxon>
        <taxon>Pucciniomycetes</taxon>
        <taxon>Pucciniales</taxon>
        <taxon>Phakopsoraceae</taxon>
        <taxon>Phakopsora</taxon>
    </lineage>
</organism>
<comment type="caution">
    <text evidence="3">The sequence shown here is derived from an EMBL/GenBank/DDBJ whole genome shotgun (WGS) entry which is preliminary data.</text>
</comment>
<dbReference type="InterPro" id="IPR045336">
    <property type="entry name" value="MmgE_PrpD_N"/>
</dbReference>
<accession>A0AAV0AQG6</accession>
<dbReference type="GO" id="GO:0016829">
    <property type="term" value="F:lyase activity"/>
    <property type="evidence" value="ECO:0007669"/>
    <property type="project" value="InterPro"/>
</dbReference>
<dbReference type="PANTHER" id="PTHR16943:SF16">
    <property type="entry name" value="2-METHYLCITRATE DEHYDRATASE-RELATED"/>
    <property type="match status" value="1"/>
</dbReference>
<dbReference type="Pfam" id="PF03972">
    <property type="entry name" value="MmgE_PrpD_N"/>
    <property type="match status" value="1"/>
</dbReference>
<evidence type="ECO:0000313" key="4">
    <source>
        <dbReference type="Proteomes" id="UP001153365"/>
    </source>
</evidence>
<sequence length="61" mass="6794">MIQAHEIQGSFALENLLNWVVLDHVVLVKVASSAIASKLFGISHSQTVDVIRARWAILLRK</sequence>
<dbReference type="GO" id="GO:0005739">
    <property type="term" value="C:mitochondrion"/>
    <property type="evidence" value="ECO:0007669"/>
    <property type="project" value="TreeGrafter"/>
</dbReference>
<dbReference type="InterPro" id="IPR036148">
    <property type="entry name" value="MmgE/PrpD_sf"/>
</dbReference>
<proteinExistence type="inferred from homology"/>
<dbReference type="EMBL" id="CALTRL010001187">
    <property type="protein sequence ID" value="CAH7671442.1"/>
    <property type="molecule type" value="Genomic_DNA"/>
</dbReference>
<dbReference type="Gene3D" id="1.10.4100.10">
    <property type="entry name" value="2-methylcitrate dehydratase PrpD"/>
    <property type="match status" value="1"/>
</dbReference>
<evidence type="ECO:0000313" key="3">
    <source>
        <dbReference type="EMBL" id="CAH7671442.1"/>
    </source>
</evidence>
<dbReference type="Proteomes" id="UP001153365">
    <property type="component" value="Unassembled WGS sequence"/>
</dbReference>